<reference evidence="1 2" key="1">
    <citation type="submission" date="2019-03" db="EMBL/GenBank/DDBJ databases">
        <title>Genomic Encyclopedia of Type Strains, Phase IV (KMG-IV): sequencing the most valuable type-strain genomes for metagenomic binning, comparative biology and taxonomic classification.</title>
        <authorList>
            <person name="Goeker M."/>
        </authorList>
    </citation>
    <scope>NUCLEOTIDE SEQUENCE [LARGE SCALE GENOMIC DNA]</scope>
    <source>
        <strain evidence="1 2">DSM 100059</strain>
    </source>
</reference>
<gene>
    <name evidence="1" type="ORF">EDB95_3238</name>
</gene>
<dbReference type="Proteomes" id="UP000294498">
    <property type="component" value="Unassembled WGS sequence"/>
</dbReference>
<proteinExistence type="predicted"/>
<dbReference type="EMBL" id="SODV01000001">
    <property type="protein sequence ID" value="TDX02187.1"/>
    <property type="molecule type" value="Genomic_DNA"/>
</dbReference>
<evidence type="ECO:0000313" key="2">
    <source>
        <dbReference type="Proteomes" id="UP000294498"/>
    </source>
</evidence>
<accession>A0A4R8DXM8</accession>
<evidence type="ECO:0000313" key="1">
    <source>
        <dbReference type="EMBL" id="TDX02187.1"/>
    </source>
</evidence>
<comment type="caution">
    <text evidence="1">The sequence shown here is derived from an EMBL/GenBank/DDBJ whole genome shotgun (WGS) entry which is preliminary data.</text>
</comment>
<keyword evidence="2" id="KW-1185">Reference proteome</keyword>
<sequence>MFDKFEPFKGVLKQDFVFRPTRSETWIGGEMVRSGKVHTIIIA</sequence>
<organism evidence="1 2">
    <name type="scientific">Dinghuibacter silviterrae</name>
    <dbReference type="NCBI Taxonomy" id="1539049"/>
    <lineage>
        <taxon>Bacteria</taxon>
        <taxon>Pseudomonadati</taxon>
        <taxon>Bacteroidota</taxon>
        <taxon>Chitinophagia</taxon>
        <taxon>Chitinophagales</taxon>
        <taxon>Chitinophagaceae</taxon>
        <taxon>Dinghuibacter</taxon>
    </lineage>
</organism>
<protein>
    <submittedName>
        <fullName evidence="1">Uncharacterized protein</fullName>
    </submittedName>
</protein>
<dbReference type="AlphaFoldDB" id="A0A4R8DXM8"/>
<name>A0A4R8DXM8_9BACT</name>